<dbReference type="Pfam" id="PF06754">
    <property type="entry name" value="PhnG"/>
    <property type="match status" value="1"/>
</dbReference>
<name>A0A1M5V1W4_9BRAD</name>
<dbReference type="AlphaFoldDB" id="A0A1M5V1W4"/>
<dbReference type="OrthoDB" id="530475at2"/>
<dbReference type="Proteomes" id="UP000190675">
    <property type="component" value="Chromosome I"/>
</dbReference>
<sequence length="153" mass="15935">MTAGGETGKQARRQAAMAVLAHSDTAAIAGCLGSVTAPAYEDLREPENGLVMVRGRIGGDGAPFNVGEATVSRAAVRLASGEVGFGYALGRDRQKARLIALCDALVQSKEFSDAVETTVLAPLRAAIVAARDRNARETAATRVDFYTLVRGEG</sequence>
<proteinExistence type="predicted"/>
<evidence type="ECO:0000313" key="1">
    <source>
        <dbReference type="EMBL" id="SHH69287.1"/>
    </source>
</evidence>
<evidence type="ECO:0000313" key="2">
    <source>
        <dbReference type="Proteomes" id="UP000190675"/>
    </source>
</evidence>
<dbReference type="RefSeq" id="WP_079572391.1">
    <property type="nucleotide sequence ID" value="NZ_LT670818.1"/>
</dbReference>
<accession>A0A1M5V1W4</accession>
<protein>
    <submittedName>
        <fullName evidence="1">Alpha-D-ribose 1-methylphosphonate 5-triphosphate synthase subunit PhnG</fullName>
    </submittedName>
</protein>
<dbReference type="EMBL" id="LT670818">
    <property type="protein sequence ID" value="SHH69287.1"/>
    <property type="molecule type" value="Genomic_DNA"/>
</dbReference>
<organism evidence="1 2">
    <name type="scientific">Bradyrhizobium erythrophlei</name>
    <dbReference type="NCBI Taxonomy" id="1437360"/>
    <lineage>
        <taxon>Bacteria</taxon>
        <taxon>Pseudomonadati</taxon>
        <taxon>Pseudomonadota</taxon>
        <taxon>Alphaproteobacteria</taxon>
        <taxon>Hyphomicrobiales</taxon>
        <taxon>Nitrobacteraceae</taxon>
        <taxon>Bradyrhizobium</taxon>
    </lineage>
</organism>
<dbReference type="GO" id="GO:0015716">
    <property type="term" value="P:organic phosphonate transport"/>
    <property type="evidence" value="ECO:0007669"/>
    <property type="project" value="InterPro"/>
</dbReference>
<dbReference type="GO" id="GO:0019634">
    <property type="term" value="P:organic phosphonate metabolic process"/>
    <property type="evidence" value="ECO:0007669"/>
    <property type="project" value="InterPro"/>
</dbReference>
<reference evidence="1 2" key="1">
    <citation type="submission" date="2016-11" db="EMBL/GenBank/DDBJ databases">
        <authorList>
            <person name="Jaros S."/>
            <person name="Januszkiewicz K."/>
            <person name="Wedrychowicz H."/>
        </authorList>
    </citation>
    <scope>NUCLEOTIDE SEQUENCE [LARGE SCALE GENOMIC DNA]</scope>
    <source>
        <strain evidence="1 2">GAS242</strain>
    </source>
</reference>
<gene>
    <name evidence="1" type="ORF">SAMN05444169_8841</name>
</gene>
<dbReference type="InterPro" id="IPR009609">
    <property type="entry name" value="Phosphonate_metab_PhnG"/>
</dbReference>
<dbReference type="NCBIfam" id="TIGR03293">
    <property type="entry name" value="PhnG_redo"/>
    <property type="match status" value="1"/>
</dbReference>